<accession>A0A4S8M782</accession>
<evidence type="ECO:0000313" key="1">
    <source>
        <dbReference type="EMBL" id="THU98169.1"/>
    </source>
</evidence>
<sequence>MERGYMSTVIAFAMACVQVFGFYESWIQASVRSSLVNESKLSLVNMVGGGFKRYWYGSGRRSGQSRSTEVPRRPGLLVSATVALVGDVHRNIVGNRTDDDTPCDVQRGEEIFSRGVEKSHVRQVTGEVEAWRCLPFTVEECAVYMRDPGRRGVWGSSRTRGYILHKAELNRVCAEQCGMSIRNGWSRVRGEGGSVKVSVQIQSGWETSVHKQAMRSDEKLGYVNRTGKGRISGDLVKRRGCSRGIESQYISSKRGWAAKEGGSQYYVSEERAGQKAVREENDVMLRPGSYEF</sequence>
<protein>
    <submittedName>
        <fullName evidence="1">Uncharacterized protein</fullName>
    </submittedName>
</protein>
<organism evidence="1 2">
    <name type="scientific">Dendrothele bispora (strain CBS 962.96)</name>
    <dbReference type="NCBI Taxonomy" id="1314807"/>
    <lineage>
        <taxon>Eukaryota</taxon>
        <taxon>Fungi</taxon>
        <taxon>Dikarya</taxon>
        <taxon>Basidiomycota</taxon>
        <taxon>Agaricomycotina</taxon>
        <taxon>Agaricomycetes</taxon>
        <taxon>Agaricomycetidae</taxon>
        <taxon>Agaricales</taxon>
        <taxon>Agaricales incertae sedis</taxon>
        <taxon>Dendrothele</taxon>
    </lineage>
</organism>
<dbReference type="EMBL" id="ML179141">
    <property type="protein sequence ID" value="THU98169.1"/>
    <property type="molecule type" value="Genomic_DNA"/>
</dbReference>
<evidence type="ECO:0000313" key="2">
    <source>
        <dbReference type="Proteomes" id="UP000297245"/>
    </source>
</evidence>
<dbReference type="PROSITE" id="PS51257">
    <property type="entry name" value="PROKAR_LIPOPROTEIN"/>
    <property type="match status" value="1"/>
</dbReference>
<name>A0A4S8M782_DENBC</name>
<proteinExistence type="predicted"/>
<gene>
    <name evidence="1" type="ORF">K435DRAFT_795911</name>
</gene>
<dbReference type="Proteomes" id="UP000297245">
    <property type="component" value="Unassembled WGS sequence"/>
</dbReference>
<reference evidence="1 2" key="1">
    <citation type="journal article" date="2019" name="Nat. Ecol. Evol.">
        <title>Megaphylogeny resolves global patterns of mushroom evolution.</title>
        <authorList>
            <person name="Varga T."/>
            <person name="Krizsan K."/>
            <person name="Foldi C."/>
            <person name="Dima B."/>
            <person name="Sanchez-Garcia M."/>
            <person name="Sanchez-Ramirez S."/>
            <person name="Szollosi G.J."/>
            <person name="Szarkandi J.G."/>
            <person name="Papp V."/>
            <person name="Albert L."/>
            <person name="Andreopoulos W."/>
            <person name="Angelini C."/>
            <person name="Antonin V."/>
            <person name="Barry K.W."/>
            <person name="Bougher N.L."/>
            <person name="Buchanan P."/>
            <person name="Buyck B."/>
            <person name="Bense V."/>
            <person name="Catcheside P."/>
            <person name="Chovatia M."/>
            <person name="Cooper J."/>
            <person name="Damon W."/>
            <person name="Desjardin D."/>
            <person name="Finy P."/>
            <person name="Geml J."/>
            <person name="Haridas S."/>
            <person name="Hughes K."/>
            <person name="Justo A."/>
            <person name="Karasinski D."/>
            <person name="Kautmanova I."/>
            <person name="Kiss B."/>
            <person name="Kocsube S."/>
            <person name="Kotiranta H."/>
            <person name="LaButti K.M."/>
            <person name="Lechner B.E."/>
            <person name="Liimatainen K."/>
            <person name="Lipzen A."/>
            <person name="Lukacs Z."/>
            <person name="Mihaltcheva S."/>
            <person name="Morgado L.N."/>
            <person name="Niskanen T."/>
            <person name="Noordeloos M.E."/>
            <person name="Ohm R.A."/>
            <person name="Ortiz-Santana B."/>
            <person name="Ovrebo C."/>
            <person name="Racz N."/>
            <person name="Riley R."/>
            <person name="Savchenko A."/>
            <person name="Shiryaev A."/>
            <person name="Soop K."/>
            <person name="Spirin V."/>
            <person name="Szebenyi C."/>
            <person name="Tomsovsky M."/>
            <person name="Tulloss R.E."/>
            <person name="Uehling J."/>
            <person name="Grigoriev I.V."/>
            <person name="Vagvolgyi C."/>
            <person name="Papp T."/>
            <person name="Martin F.M."/>
            <person name="Miettinen O."/>
            <person name="Hibbett D.S."/>
            <person name="Nagy L.G."/>
        </authorList>
    </citation>
    <scope>NUCLEOTIDE SEQUENCE [LARGE SCALE GENOMIC DNA]</scope>
    <source>
        <strain evidence="1 2">CBS 962.96</strain>
    </source>
</reference>
<keyword evidence="2" id="KW-1185">Reference proteome</keyword>
<dbReference type="AlphaFoldDB" id="A0A4S8M782"/>